<feature type="domain" description="BPL/LPL catalytic" evidence="7">
    <location>
        <begin position="88"/>
        <end position="284"/>
    </location>
</feature>
<gene>
    <name evidence="8" type="ORF">BWQ96_09028</name>
</gene>
<dbReference type="STRING" id="448386.A0A2V3IGV2"/>
<accession>A0A2V3IGV2</accession>
<dbReference type="GO" id="GO:0009249">
    <property type="term" value="P:protein lipoylation"/>
    <property type="evidence" value="ECO:0007669"/>
    <property type="project" value="InterPro"/>
</dbReference>
<comment type="pathway">
    <text evidence="1">Protein modification; protein lipoylation via endogenous pathway; protein N(6)-(lipoyl)lysine from octanoyl-[acyl-carrier-protein]: step 1/2.</text>
</comment>
<feature type="region of interest" description="Disordered" evidence="6">
    <location>
        <begin position="17"/>
        <end position="57"/>
    </location>
</feature>
<dbReference type="OrthoDB" id="19908at2759"/>
<dbReference type="UniPathway" id="UPA00538">
    <property type="reaction ID" value="UER00592"/>
</dbReference>
<evidence type="ECO:0000256" key="1">
    <source>
        <dbReference type="ARBA" id="ARBA00004821"/>
    </source>
</evidence>
<dbReference type="InterPro" id="IPR000544">
    <property type="entry name" value="Octanoyltransferase"/>
</dbReference>
<dbReference type="EC" id="2.3.1.181" evidence="3"/>
<dbReference type="NCBIfam" id="NF010925">
    <property type="entry name" value="PRK14345.1"/>
    <property type="match status" value="1"/>
</dbReference>
<dbReference type="SUPFAM" id="SSF55681">
    <property type="entry name" value="Class II aaRS and biotin synthetases"/>
    <property type="match status" value="1"/>
</dbReference>
<keyword evidence="5" id="KW-0012">Acyltransferase</keyword>
<evidence type="ECO:0000313" key="8">
    <source>
        <dbReference type="EMBL" id="PXF41268.1"/>
    </source>
</evidence>
<comment type="similarity">
    <text evidence="2">Belongs to the LipB family.</text>
</comment>
<dbReference type="PANTHER" id="PTHR10993">
    <property type="entry name" value="OCTANOYLTRANSFERASE"/>
    <property type="match status" value="1"/>
</dbReference>
<dbReference type="InterPro" id="IPR020605">
    <property type="entry name" value="Octanoyltransferase_CS"/>
</dbReference>
<dbReference type="Proteomes" id="UP000247409">
    <property type="component" value="Unassembled WGS sequence"/>
</dbReference>
<keyword evidence="9" id="KW-1185">Reference proteome</keyword>
<evidence type="ECO:0000256" key="4">
    <source>
        <dbReference type="ARBA" id="ARBA00022679"/>
    </source>
</evidence>
<evidence type="ECO:0000256" key="3">
    <source>
        <dbReference type="ARBA" id="ARBA00012334"/>
    </source>
</evidence>
<dbReference type="InterPro" id="IPR004143">
    <property type="entry name" value="BPL_LPL_catalytic"/>
</dbReference>
<dbReference type="NCBIfam" id="TIGR00214">
    <property type="entry name" value="lipB"/>
    <property type="match status" value="1"/>
</dbReference>
<keyword evidence="4 8" id="KW-0808">Transferase</keyword>
<evidence type="ECO:0000256" key="2">
    <source>
        <dbReference type="ARBA" id="ARBA00007907"/>
    </source>
</evidence>
<dbReference type="HAMAP" id="MF_00013">
    <property type="entry name" value="LipB"/>
    <property type="match status" value="1"/>
</dbReference>
<dbReference type="CDD" id="cd16444">
    <property type="entry name" value="LipB"/>
    <property type="match status" value="1"/>
</dbReference>
<dbReference type="InterPro" id="IPR045864">
    <property type="entry name" value="aa-tRNA-synth_II/BPL/LPL"/>
</dbReference>
<proteinExistence type="inferred from homology"/>
<dbReference type="PROSITE" id="PS01313">
    <property type="entry name" value="LIPB"/>
    <property type="match status" value="1"/>
</dbReference>
<dbReference type="Gene3D" id="3.30.930.10">
    <property type="entry name" value="Bira Bifunctional Protein, Domain 2"/>
    <property type="match status" value="1"/>
</dbReference>
<evidence type="ECO:0000256" key="5">
    <source>
        <dbReference type="ARBA" id="ARBA00023315"/>
    </source>
</evidence>
<evidence type="ECO:0000259" key="7">
    <source>
        <dbReference type="PROSITE" id="PS51733"/>
    </source>
</evidence>
<dbReference type="AlphaFoldDB" id="A0A2V3IGV2"/>
<sequence length="293" mass="33085">MLYISVPTTSSMFRISLPRPLPQSHRTPIRTPLSLRPLCTQPHPQPPTTKTNPLPKPCRLFDLRAAPVPYHRAWDMQHQLVNDMKKNPDLSDALILLEHEPVYTLGTASTTDNVLFRADELRRGQPPTSGQSDRDTPLLVRTERGGEVTYHGPGQLVAYPILNLNRHKKDLHWYLRMLESTVIDMLQEFYGLSGSRKEGLSGVWVRDEKVCAVGLKVSKWITMHGLALNVNTDMDAFDRIIPCGVSEHGVTSLHLLVNGGQRVSMNQARQHLLHSFDRTFGPYEMQQADASTE</sequence>
<comment type="caution">
    <text evidence="8">The sequence shown here is derived from an EMBL/GenBank/DDBJ whole genome shotgun (WGS) entry which is preliminary data.</text>
</comment>
<name>A0A2V3IGV2_9FLOR</name>
<dbReference type="Pfam" id="PF21948">
    <property type="entry name" value="LplA-B_cat"/>
    <property type="match status" value="1"/>
</dbReference>
<evidence type="ECO:0000313" key="9">
    <source>
        <dbReference type="Proteomes" id="UP000247409"/>
    </source>
</evidence>
<organism evidence="8 9">
    <name type="scientific">Gracilariopsis chorda</name>
    <dbReference type="NCBI Taxonomy" id="448386"/>
    <lineage>
        <taxon>Eukaryota</taxon>
        <taxon>Rhodophyta</taxon>
        <taxon>Florideophyceae</taxon>
        <taxon>Rhodymeniophycidae</taxon>
        <taxon>Gracilariales</taxon>
        <taxon>Gracilariaceae</taxon>
        <taxon>Gracilariopsis</taxon>
    </lineage>
</organism>
<dbReference type="EMBL" id="NBIV01000225">
    <property type="protein sequence ID" value="PXF41268.1"/>
    <property type="molecule type" value="Genomic_DNA"/>
</dbReference>
<evidence type="ECO:0000256" key="6">
    <source>
        <dbReference type="SAM" id="MobiDB-lite"/>
    </source>
</evidence>
<dbReference type="GO" id="GO:0033819">
    <property type="term" value="F:lipoyl(octanoyl) transferase activity"/>
    <property type="evidence" value="ECO:0007669"/>
    <property type="project" value="UniProtKB-EC"/>
</dbReference>
<protein>
    <recommendedName>
        <fullName evidence="3">lipoyl(octanoyl) transferase</fullName>
        <ecNumber evidence="3">2.3.1.181</ecNumber>
    </recommendedName>
</protein>
<reference evidence="8 9" key="1">
    <citation type="journal article" date="2018" name="Mol. Biol. Evol.">
        <title>Analysis of the draft genome of the red seaweed Gracilariopsis chorda provides insights into genome size evolution in Rhodophyta.</title>
        <authorList>
            <person name="Lee J."/>
            <person name="Yang E.C."/>
            <person name="Graf L."/>
            <person name="Yang J.H."/>
            <person name="Qiu H."/>
            <person name="Zel Zion U."/>
            <person name="Chan C.X."/>
            <person name="Stephens T.G."/>
            <person name="Weber A.P.M."/>
            <person name="Boo G.H."/>
            <person name="Boo S.M."/>
            <person name="Kim K.M."/>
            <person name="Shin Y."/>
            <person name="Jung M."/>
            <person name="Lee S.J."/>
            <person name="Yim H.S."/>
            <person name="Lee J.H."/>
            <person name="Bhattacharya D."/>
            <person name="Yoon H.S."/>
        </authorList>
    </citation>
    <scope>NUCLEOTIDE SEQUENCE [LARGE SCALE GENOMIC DNA]</scope>
    <source>
        <strain evidence="8 9">SKKU-2015</strain>
        <tissue evidence="8">Whole body</tissue>
    </source>
</reference>
<dbReference type="PANTHER" id="PTHR10993:SF7">
    <property type="entry name" value="LIPOYLTRANSFERASE 2, MITOCHONDRIAL-RELATED"/>
    <property type="match status" value="1"/>
</dbReference>
<dbReference type="PROSITE" id="PS51733">
    <property type="entry name" value="BPL_LPL_CATALYTIC"/>
    <property type="match status" value="1"/>
</dbReference>
<feature type="compositionally biased region" description="Low complexity" evidence="6">
    <location>
        <begin position="37"/>
        <end position="53"/>
    </location>
</feature>